<organism evidence="2 3">
    <name type="scientific">Funneliformis geosporum</name>
    <dbReference type="NCBI Taxonomy" id="1117311"/>
    <lineage>
        <taxon>Eukaryota</taxon>
        <taxon>Fungi</taxon>
        <taxon>Fungi incertae sedis</taxon>
        <taxon>Mucoromycota</taxon>
        <taxon>Glomeromycotina</taxon>
        <taxon>Glomeromycetes</taxon>
        <taxon>Glomerales</taxon>
        <taxon>Glomeraceae</taxon>
        <taxon>Funneliformis</taxon>
    </lineage>
</organism>
<evidence type="ECO:0000256" key="1">
    <source>
        <dbReference type="SAM" id="Coils"/>
    </source>
</evidence>
<reference evidence="2" key="1">
    <citation type="submission" date="2022-08" db="EMBL/GenBank/DDBJ databases">
        <authorList>
            <person name="Kallberg Y."/>
            <person name="Tangrot J."/>
            <person name="Rosling A."/>
        </authorList>
    </citation>
    <scope>NUCLEOTIDE SEQUENCE</scope>
    <source>
        <strain evidence="2">Wild A</strain>
    </source>
</reference>
<feature type="coiled-coil region" evidence="1">
    <location>
        <begin position="81"/>
        <end position="108"/>
    </location>
</feature>
<feature type="non-terminal residue" evidence="2">
    <location>
        <position position="121"/>
    </location>
</feature>
<dbReference type="AlphaFoldDB" id="A0A9W4SVL7"/>
<comment type="caution">
    <text evidence="2">The sequence shown here is derived from an EMBL/GenBank/DDBJ whole genome shotgun (WGS) entry which is preliminary data.</text>
</comment>
<dbReference type="Proteomes" id="UP001153678">
    <property type="component" value="Unassembled WGS sequence"/>
</dbReference>
<evidence type="ECO:0000313" key="3">
    <source>
        <dbReference type="Proteomes" id="UP001153678"/>
    </source>
</evidence>
<name>A0A9W4SVL7_9GLOM</name>
<dbReference type="EMBL" id="CAMKVN010003542">
    <property type="protein sequence ID" value="CAI2184973.1"/>
    <property type="molecule type" value="Genomic_DNA"/>
</dbReference>
<gene>
    <name evidence="2" type="ORF">FWILDA_LOCUS11845</name>
</gene>
<proteinExistence type="predicted"/>
<protein>
    <submittedName>
        <fullName evidence="2">7208_t:CDS:1</fullName>
    </submittedName>
</protein>
<accession>A0A9W4SVL7</accession>
<evidence type="ECO:0000313" key="2">
    <source>
        <dbReference type="EMBL" id="CAI2184973.1"/>
    </source>
</evidence>
<sequence>TGIPENFASNIGSESTKYNIPSINSIIGTISVIGTAGMGAYQLTRVIRDEVHVATKAVETKIESEIKNLETKLETKVESEISKVGLEIKNINNKIDKIESQIYQVSETLGYLKASLNIPKK</sequence>
<keyword evidence="1" id="KW-0175">Coiled coil</keyword>
<keyword evidence="3" id="KW-1185">Reference proteome</keyword>